<reference evidence="2" key="1">
    <citation type="journal article" date="2018" name="Data Brief">
        <title>Genome sequence data from 17 accessions of Ensete ventricosum, a staple food crop for millions in Ethiopia.</title>
        <authorList>
            <person name="Yemataw Z."/>
            <person name="Muzemil S."/>
            <person name="Ambachew D."/>
            <person name="Tripathi L."/>
            <person name="Tesfaye K."/>
            <person name="Chala A."/>
            <person name="Farbos A."/>
            <person name="O'Neill P."/>
            <person name="Moore K."/>
            <person name="Grant M."/>
            <person name="Studholme D.J."/>
        </authorList>
    </citation>
    <scope>NUCLEOTIDE SEQUENCE [LARGE SCALE GENOMIC DNA]</scope>
    <source>
        <tissue evidence="2">Leaf</tissue>
    </source>
</reference>
<feature type="region of interest" description="Disordered" evidence="1">
    <location>
        <begin position="31"/>
        <end position="58"/>
    </location>
</feature>
<organism evidence="2">
    <name type="scientific">Ensete ventricosum</name>
    <name type="common">Abyssinian banana</name>
    <name type="synonym">Musa ensete</name>
    <dbReference type="NCBI Taxonomy" id="4639"/>
    <lineage>
        <taxon>Eukaryota</taxon>
        <taxon>Viridiplantae</taxon>
        <taxon>Streptophyta</taxon>
        <taxon>Embryophyta</taxon>
        <taxon>Tracheophyta</taxon>
        <taxon>Spermatophyta</taxon>
        <taxon>Magnoliopsida</taxon>
        <taxon>Liliopsida</taxon>
        <taxon>Zingiberales</taxon>
        <taxon>Musaceae</taxon>
        <taxon>Ensete</taxon>
    </lineage>
</organism>
<name>A0A445MI25_ENSVE</name>
<gene>
    <name evidence="2" type="ORF">BHM03_00029675</name>
</gene>
<dbReference type="AlphaFoldDB" id="A0A445MI25"/>
<proteinExistence type="predicted"/>
<sequence length="134" mass="14256">MAEESTRHGLARVRKFIRVGLEDWRGSVGMRKVHSATAPRVGKSAGTPPKSSHSSCNKASFVAPGASYSGESLYLRTRGRPYRGPQSAGFSAGNTASRPAAIVPGHRCCRGLLTGLVTPRADVAELTGWAQYFP</sequence>
<evidence type="ECO:0000256" key="1">
    <source>
        <dbReference type="SAM" id="MobiDB-lite"/>
    </source>
</evidence>
<dbReference type="Proteomes" id="UP000290560">
    <property type="component" value="Unassembled WGS sequence"/>
</dbReference>
<feature type="compositionally biased region" description="Polar residues" evidence="1">
    <location>
        <begin position="49"/>
        <end position="58"/>
    </location>
</feature>
<dbReference type="EMBL" id="KV876056">
    <property type="protein sequence ID" value="RZR73922.1"/>
    <property type="molecule type" value="Genomic_DNA"/>
</dbReference>
<protein>
    <submittedName>
        <fullName evidence="2">Uncharacterized protein</fullName>
    </submittedName>
</protein>
<accession>A0A445MI25</accession>
<evidence type="ECO:0000313" key="2">
    <source>
        <dbReference type="EMBL" id="RZR73922.1"/>
    </source>
</evidence>